<dbReference type="InterPro" id="IPR004277">
    <property type="entry name" value="PSS"/>
</dbReference>
<feature type="region of interest" description="Disordered" evidence="13">
    <location>
        <begin position="452"/>
        <end position="498"/>
    </location>
</feature>
<dbReference type="EC" id="2.7.8.29" evidence="12"/>
<feature type="transmembrane region" description="Helical" evidence="12">
    <location>
        <begin position="101"/>
        <end position="119"/>
    </location>
</feature>
<keyword evidence="14" id="KW-1185">Reference proteome</keyword>
<evidence type="ECO:0000256" key="8">
    <source>
        <dbReference type="ARBA" id="ARBA00022989"/>
    </source>
</evidence>
<evidence type="ECO:0000313" key="15">
    <source>
        <dbReference type="WBParaSite" id="GPLIN_000772900"/>
    </source>
</evidence>
<feature type="region of interest" description="Disordered" evidence="13">
    <location>
        <begin position="1"/>
        <end position="34"/>
    </location>
</feature>
<dbReference type="Pfam" id="PF03034">
    <property type="entry name" value="PSS"/>
    <property type="match status" value="2"/>
</dbReference>
<dbReference type="GO" id="GO:0006659">
    <property type="term" value="P:phosphatidylserine biosynthetic process"/>
    <property type="evidence" value="ECO:0007669"/>
    <property type="project" value="UniProtKB-UniRule"/>
</dbReference>
<dbReference type="UniPathway" id="UPA00948"/>
<feature type="transmembrane region" description="Helical" evidence="12">
    <location>
        <begin position="354"/>
        <end position="377"/>
    </location>
</feature>
<comment type="pathway">
    <text evidence="3">Lipid metabolism.</text>
</comment>
<feature type="transmembrane region" description="Helical" evidence="12">
    <location>
        <begin position="389"/>
        <end position="407"/>
    </location>
</feature>
<keyword evidence="6 12" id="KW-0812">Transmembrane</keyword>
<accession>A0A183C4D5</accession>
<dbReference type="GO" id="GO:0005789">
    <property type="term" value="C:endoplasmic reticulum membrane"/>
    <property type="evidence" value="ECO:0007669"/>
    <property type="project" value="UniProtKB-SubCell"/>
</dbReference>
<comment type="subcellular location">
    <subcellularLocation>
        <location evidence="1 12">Endoplasmic reticulum membrane</location>
        <topology evidence="1 12">Multi-pass membrane protein</topology>
    </subcellularLocation>
</comment>
<evidence type="ECO:0000256" key="3">
    <source>
        <dbReference type="ARBA" id="ARBA00005189"/>
    </source>
</evidence>
<sequence length="498" mass="56728">MNNNERTGEGSANRGEETDLDSGDEASEDDRRERARRKYRHRTYSEFEGVHFKNVNERVVSDITLEAVYKPHTLAVLVLLCAYLIYAALTTGPDSTANNVYTGLVALFCLFVVISAMVLPNGPFIRPHPIFWRVVFDVKAVLSWLDPVGLSHRNLSEKMYAENCSDVTLARVWSCVDIFAFAHFTGWAMKALLIRHSIICWYISIWWELTEIVFSHMLPNFQECWWDAIVLDVLLCNGLGIACGLGICRWLEMRQFHWESIKNIRTFRGKLMRSVMQFTPESWITVNWLQGTDLTIDKPTVEHKKEEGKTHISMPWMGVKRCFAIYAFIMVWLTTELNIFFTKHVLVIDTSHPLVFGHIIFIGLIAAPTIRQYYMYVTDPMIKRMGMQCWLYVAICALEAAICVKFGRAQLPAVKLWLIMLWILFLAIGTFFCVWVSVWWAKYSKTRSVEMKGGGKRECYSDSSTASHSGENPSSESASFSSSSSSSLSSSSSSSSSS</sequence>
<protein>
    <recommendedName>
        <fullName evidence="12">Phosphatidylserine synthase</fullName>
        <ecNumber evidence="12">2.7.8.29</ecNumber>
    </recommendedName>
    <alternativeName>
        <fullName evidence="12">Serine-exchange enzyme</fullName>
    </alternativeName>
</protein>
<reference evidence="15" key="2">
    <citation type="submission" date="2016-06" db="UniProtKB">
        <authorList>
            <consortium name="WormBaseParasite"/>
        </authorList>
    </citation>
    <scope>IDENTIFICATION</scope>
</reference>
<feature type="transmembrane region" description="Helical" evidence="12">
    <location>
        <begin position="323"/>
        <end position="342"/>
    </location>
</feature>
<dbReference type="Proteomes" id="UP000050741">
    <property type="component" value="Unassembled WGS sequence"/>
</dbReference>
<feature type="transmembrane region" description="Helical" evidence="12">
    <location>
        <begin position="192"/>
        <end position="209"/>
    </location>
</feature>
<dbReference type="AlphaFoldDB" id="A0A183C4D5"/>
<evidence type="ECO:0000256" key="7">
    <source>
        <dbReference type="ARBA" id="ARBA00022824"/>
    </source>
</evidence>
<organism evidence="14 15">
    <name type="scientific">Globodera pallida</name>
    <name type="common">Potato cyst nematode worm</name>
    <name type="synonym">Heterodera pallida</name>
    <dbReference type="NCBI Taxonomy" id="36090"/>
    <lineage>
        <taxon>Eukaryota</taxon>
        <taxon>Metazoa</taxon>
        <taxon>Ecdysozoa</taxon>
        <taxon>Nematoda</taxon>
        <taxon>Chromadorea</taxon>
        <taxon>Rhabditida</taxon>
        <taxon>Tylenchina</taxon>
        <taxon>Tylenchomorpha</taxon>
        <taxon>Tylenchoidea</taxon>
        <taxon>Heteroderidae</taxon>
        <taxon>Heteroderinae</taxon>
        <taxon>Globodera</taxon>
    </lineage>
</organism>
<comment type="pathway">
    <text evidence="2 12">Phospholipid metabolism; phosphatidylserine biosynthesis.</text>
</comment>
<feature type="compositionally biased region" description="Polar residues" evidence="13">
    <location>
        <begin position="461"/>
        <end position="473"/>
    </location>
</feature>
<evidence type="ECO:0000313" key="14">
    <source>
        <dbReference type="Proteomes" id="UP000050741"/>
    </source>
</evidence>
<dbReference type="WBParaSite" id="GPLIN_000772900">
    <property type="protein sequence ID" value="GPLIN_000772900"/>
    <property type="gene ID" value="GPLIN_000772900"/>
</dbReference>
<keyword evidence="7 12" id="KW-0256">Endoplasmic reticulum</keyword>
<reference evidence="14" key="1">
    <citation type="submission" date="2014-05" db="EMBL/GenBank/DDBJ databases">
        <title>The genome and life-stage specific transcriptomes of Globodera pallida elucidate key aspects of plant parasitism by a cyst nematode.</title>
        <authorList>
            <person name="Cotton J.A."/>
            <person name="Lilley C.J."/>
            <person name="Jones L.M."/>
            <person name="Kikuchi T."/>
            <person name="Reid A.J."/>
            <person name="Thorpe P."/>
            <person name="Tsai I.J."/>
            <person name="Beasley H."/>
            <person name="Blok V."/>
            <person name="Cock P.J.A."/>
            <person name="Van den Akker S.E."/>
            <person name="Holroyd N."/>
            <person name="Hunt M."/>
            <person name="Mantelin S."/>
            <person name="Naghra H."/>
            <person name="Pain A."/>
            <person name="Palomares-Rius J.E."/>
            <person name="Zarowiecki M."/>
            <person name="Berriman M."/>
            <person name="Jones J.T."/>
            <person name="Urwin P.E."/>
        </authorList>
    </citation>
    <scope>NUCLEOTIDE SEQUENCE [LARGE SCALE GENOMIC DNA]</scope>
    <source>
        <strain evidence="14">Lindley</strain>
    </source>
</reference>
<dbReference type="PANTHER" id="PTHR15362:SF39">
    <property type="entry name" value="PHOSPHATIDYLSERINE SYNTHASE"/>
    <property type="match status" value="1"/>
</dbReference>
<evidence type="ECO:0000256" key="2">
    <source>
        <dbReference type="ARBA" id="ARBA00004916"/>
    </source>
</evidence>
<comment type="similarity">
    <text evidence="4 12">Belongs to the phosphatidyl serine synthase family.</text>
</comment>
<evidence type="ECO:0000256" key="1">
    <source>
        <dbReference type="ARBA" id="ARBA00004477"/>
    </source>
</evidence>
<comment type="function">
    <text evidence="12">Catalyzes a base-exchange reaction in which the polar head group of phosphatidylethanolamine (PE) is replaced by L-serine.</text>
</comment>
<name>A0A183C4D5_GLOPA</name>
<feature type="transmembrane region" description="Helical" evidence="12">
    <location>
        <begin position="73"/>
        <end position="89"/>
    </location>
</feature>
<evidence type="ECO:0000256" key="9">
    <source>
        <dbReference type="ARBA" id="ARBA00023098"/>
    </source>
</evidence>
<keyword evidence="11 12" id="KW-1208">Phospholipid metabolism</keyword>
<feature type="transmembrane region" description="Helical" evidence="12">
    <location>
        <begin position="229"/>
        <end position="251"/>
    </location>
</feature>
<keyword evidence="8 12" id="KW-1133">Transmembrane helix</keyword>
<evidence type="ECO:0000256" key="4">
    <source>
        <dbReference type="ARBA" id="ARBA00008671"/>
    </source>
</evidence>
<evidence type="ECO:0000256" key="5">
    <source>
        <dbReference type="ARBA" id="ARBA00022679"/>
    </source>
</evidence>
<keyword evidence="5 12" id="KW-0808">Transferase</keyword>
<evidence type="ECO:0000256" key="12">
    <source>
        <dbReference type="RuleBase" id="RU368094"/>
    </source>
</evidence>
<evidence type="ECO:0000256" key="6">
    <source>
        <dbReference type="ARBA" id="ARBA00022692"/>
    </source>
</evidence>
<feature type="compositionally biased region" description="Low complexity" evidence="13">
    <location>
        <begin position="474"/>
        <end position="498"/>
    </location>
</feature>
<feature type="transmembrane region" description="Helical" evidence="12">
    <location>
        <begin position="419"/>
        <end position="441"/>
    </location>
</feature>
<evidence type="ECO:0000256" key="10">
    <source>
        <dbReference type="ARBA" id="ARBA00023136"/>
    </source>
</evidence>
<feature type="compositionally biased region" description="Acidic residues" evidence="13">
    <location>
        <begin position="18"/>
        <end position="28"/>
    </location>
</feature>
<keyword evidence="12" id="KW-0594">Phospholipid biosynthesis</keyword>
<comment type="catalytic activity">
    <reaction evidence="12">
        <text>a 1,2-diacyl-sn-glycero-3-phosphoethanolamine + L-serine = a 1,2-diacyl-sn-glycero-3-phospho-L-serine + ethanolamine</text>
        <dbReference type="Rhea" id="RHEA:27606"/>
        <dbReference type="ChEBI" id="CHEBI:33384"/>
        <dbReference type="ChEBI" id="CHEBI:57262"/>
        <dbReference type="ChEBI" id="CHEBI:57603"/>
        <dbReference type="ChEBI" id="CHEBI:64612"/>
        <dbReference type="EC" id="2.7.8.29"/>
    </reaction>
</comment>
<evidence type="ECO:0000256" key="13">
    <source>
        <dbReference type="SAM" id="MobiDB-lite"/>
    </source>
</evidence>
<keyword evidence="12" id="KW-0444">Lipid biosynthesis</keyword>
<keyword evidence="10 12" id="KW-0472">Membrane</keyword>
<dbReference type="GO" id="GO:0106245">
    <property type="term" value="F:L-serine-phosphatidylethanolamine phosphatidyltransferase activity"/>
    <property type="evidence" value="ECO:0007669"/>
    <property type="project" value="UniProtKB-UniRule"/>
</dbReference>
<dbReference type="PANTHER" id="PTHR15362">
    <property type="entry name" value="PHOSPHATIDYLINOSITOL SYNTHASE"/>
    <property type="match status" value="1"/>
</dbReference>
<keyword evidence="9 12" id="KW-0443">Lipid metabolism</keyword>
<proteinExistence type="inferred from homology"/>
<evidence type="ECO:0000256" key="11">
    <source>
        <dbReference type="ARBA" id="ARBA00023264"/>
    </source>
</evidence>